<dbReference type="AlphaFoldDB" id="A0A1I7XMJ6"/>
<proteinExistence type="inferred from homology"/>
<dbReference type="InterPro" id="IPR019381">
    <property type="entry name" value="PACS1/2_C"/>
</dbReference>
<sequence>MYKMVNDGVVAMRLFANWEMDRASSSAVQRVCNLSLNRLVLNGFTAQNQSIVITAKLQYPHFLKRKGNILQMMIQRRRKYKNRPFPSSFKTLAVGMVNLTQLLQQGGLREIALWTSEDLEKKSTIVQSIGRIYLTSCQSQPLEFELERERGGKKHGIDVELSEDESDSDYDDMPIDSDLNEPGSARSAVG</sequence>
<dbReference type="Pfam" id="PF25332">
    <property type="entry name" value="C2_PACS_N"/>
    <property type="match status" value="1"/>
</dbReference>
<dbReference type="PANTHER" id="PTHR13280:SF17">
    <property type="entry name" value="KRUEPPEL TARGET AT 95D, ISOFORM A"/>
    <property type="match status" value="1"/>
</dbReference>
<evidence type="ECO:0000313" key="6">
    <source>
        <dbReference type="WBParaSite" id="Hba_18753"/>
    </source>
</evidence>
<comment type="similarity">
    <text evidence="1">Belongs to the PACS family.</text>
</comment>
<name>A0A1I7XMJ6_HETBA</name>
<accession>A0A1I7XMJ6</accession>
<evidence type="ECO:0000313" key="5">
    <source>
        <dbReference type="Proteomes" id="UP000095283"/>
    </source>
</evidence>
<dbReference type="Proteomes" id="UP000095283">
    <property type="component" value="Unplaced"/>
</dbReference>
<evidence type="ECO:0000259" key="4">
    <source>
        <dbReference type="Pfam" id="PF25332"/>
    </source>
</evidence>
<dbReference type="PANTHER" id="PTHR13280">
    <property type="entry name" value="PHOSPHOFURIN ACIDIC CLUSTER SORTING PROTEIN"/>
    <property type="match status" value="1"/>
</dbReference>
<dbReference type="InterPro" id="IPR057541">
    <property type="entry name" value="PACS1/2_N"/>
</dbReference>
<feature type="domain" description="Phosphofurin acidic cluster sorting protein 1/2 N-terminal C2" evidence="4">
    <location>
        <begin position="57"/>
        <end position="143"/>
    </location>
</feature>
<dbReference type="GO" id="GO:0072659">
    <property type="term" value="P:protein localization to plasma membrane"/>
    <property type="evidence" value="ECO:0007669"/>
    <property type="project" value="TreeGrafter"/>
</dbReference>
<feature type="region of interest" description="Disordered" evidence="3">
    <location>
        <begin position="147"/>
        <end position="190"/>
    </location>
</feature>
<organism evidence="5 6">
    <name type="scientific">Heterorhabditis bacteriophora</name>
    <name type="common">Entomopathogenic nematode worm</name>
    <dbReference type="NCBI Taxonomy" id="37862"/>
    <lineage>
        <taxon>Eukaryota</taxon>
        <taxon>Metazoa</taxon>
        <taxon>Ecdysozoa</taxon>
        <taxon>Nematoda</taxon>
        <taxon>Chromadorea</taxon>
        <taxon>Rhabditida</taxon>
        <taxon>Rhabditina</taxon>
        <taxon>Rhabditomorpha</taxon>
        <taxon>Strongyloidea</taxon>
        <taxon>Heterorhabditidae</taxon>
        <taxon>Heterorhabditis</taxon>
    </lineage>
</organism>
<protein>
    <submittedName>
        <fullName evidence="6">Rad21_Rec8_N domain-containing protein</fullName>
    </submittedName>
</protein>
<dbReference type="WBParaSite" id="Hba_18753">
    <property type="protein sequence ID" value="Hba_18753"/>
    <property type="gene ID" value="Hba_18753"/>
</dbReference>
<feature type="compositionally biased region" description="Basic and acidic residues" evidence="3">
    <location>
        <begin position="147"/>
        <end position="158"/>
    </location>
</feature>
<reference evidence="6" key="1">
    <citation type="submission" date="2016-11" db="UniProtKB">
        <authorList>
            <consortium name="WormBaseParasite"/>
        </authorList>
    </citation>
    <scope>IDENTIFICATION</scope>
</reference>
<evidence type="ECO:0000256" key="2">
    <source>
        <dbReference type="ARBA" id="ARBA00022553"/>
    </source>
</evidence>
<evidence type="ECO:0000256" key="3">
    <source>
        <dbReference type="SAM" id="MobiDB-lite"/>
    </source>
</evidence>
<keyword evidence="2" id="KW-0597">Phosphoprotein</keyword>
<keyword evidence="5" id="KW-1185">Reference proteome</keyword>
<feature type="compositionally biased region" description="Acidic residues" evidence="3">
    <location>
        <begin position="160"/>
        <end position="179"/>
    </location>
</feature>
<evidence type="ECO:0000256" key="1">
    <source>
        <dbReference type="ARBA" id="ARBA00008590"/>
    </source>
</evidence>